<dbReference type="AlphaFoldDB" id="A0A1Q9CAU3"/>
<accession>A0A1Q9CAU3</accession>
<sequence>MHARVREFHEAGRGSREAAATNGAHAFRFRRFGYVGTGESPGRIFPNDCVSGLVAGGRHEIKADPQVSAAGGNARLAGQVIYSSSAVRAPTVQAGGLQHAADMGEGAAARISGVVHIWLGGGRSRQPVAGGGEEGTPIGVIREEIRDGTDLYPHLLGVKGPVQMKWPANAKLGNRTGQLGAKGQTES</sequence>
<evidence type="ECO:0000256" key="1">
    <source>
        <dbReference type="SAM" id="MobiDB-lite"/>
    </source>
</evidence>
<dbReference type="OrthoDB" id="10479270at2759"/>
<evidence type="ECO:0000313" key="2">
    <source>
        <dbReference type="EMBL" id="OLP80049.1"/>
    </source>
</evidence>
<proteinExistence type="predicted"/>
<dbReference type="Proteomes" id="UP000186817">
    <property type="component" value="Unassembled WGS sequence"/>
</dbReference>
<evidence type="ECO:0000313" key="3">
    <source>
        <dbReference type="Proteomes" id="UP000186817"/>
    </source>
</evidence>
<protein>
    <submittedName>
        <fullName evidence="2">Uncharacterized protein</fullName>
    </submittedName>
</protein>
<reference evidence="2 3" key="1">
    <citation type="submission" date="2016-02" db="EMBL/GenBank/DDBJ databases">
        <title>Genome analysis of coral dinoflagellate symbionts highlights evolutionary adaptations to a symbiotic lifestyle.</title>
        <authorList>
            <person name="Aranda M."/>
            <person name="Li Y."/>
            <person name="Liew Y.J."/>
            <person name="Baumgarten S."/>
            <person name="Simakov O."/>
            <person name="Wilson M."/>
            <person name="Piel J."/>
            <person name="Ashoor H."/>
            <person name="Bougouffa S."/>
            <person name="Bajic V.B."/>
            <person name="Ryu T."/>
            <person name="Ravasi T."/>
            <person name="Bayer T."/>
            <person name="Micklem G."/>
            <person name="Kim H."/>
            <person name="Bhak J."/>
            <person name="Lajeunesse T.C."/>
            <person name="Voolstra C.R."/>
        </authorList>
    </citation>
    <scope>NUCLEOTIDE SEQUENCE [LARGE SCALE GENOMIC DNA]</scope>
    <source>
        <strain evidence="2 3">CCMP2467</strain>
    </source>
</reference>
<gene>
    <name evidence="2" type="ORF">AK812_SmicGene39588</name>
</gene>
<comment type="caution">
    <text evidence="2">The sequence shown here is derived from an EMBL/GenBank/DDBJ whole genome shotgun (WGS) entry which is preliminary data.</text>
</comment>
<feature type="region of interest" description="Disordered" evidence="1">
    <location>
        <begin position="1"/>
        <end position="20"/>
    </location>
</feature>
<dbReference type="EMBL" id="LSRX01001421">
    <property type="protein sequence ID" value="OLP80049.1"/>
    <property type="molecule type" value="Genomic_DNA"/>
</dbReference>
<keyword evidence="3" id="KW-1185">Reference proteome</keyword>
<organism evidence="2 3">
    <name type="scientific">Symbiodinium microadriaticum</name>
    <name type="common">Dinoflagellate</name>
    <name type="synonym">Zooxanthella microadriatica</name>
    <dbReference type="NCBI Taxonomy" id="2951"/>
    <lineage>
        <taxon>Eukaryota</taxon>
        <taxon>Sar</taxon>
        <taxon>Alveolata</taxon>
        <taxon>Dinophyceae</taxon>
        <taxon>Suessiales</taxon>
        <taxon>Symbiodiniaceae</taxon>
        <taxon>Symbiodinium</taxon>
    </lineage>
</organism>
<name>A0A1Q9CAU3_SYMMI</name>
<feature type="compositionally biased region" description="Basic and acidic residues" evidence="1">
    <location>
        <begin position="1"/>
        <end position="16"/>
    </location>
</feature>